<dbReference type="AlphaFoldDB" id="A0A1F6VEJ2"/>
<organism evidence="2 3">
    <name type="scientific">Candidatus Nomurabacteria bacterium RIFCSPHIGHO2_01_FULL_42_15</name>
    <dbReference type="NCBI Taxonomy" id="1801742"/>
    <lineage>
        <taxon>Bacteria</taxon>
        <taxon>Candidatus Nomuraibacteriota</taxon>
    </lineage>
</organism>
<keyword evidence="1" id="KW-0812">Transmembrane</keyword>
<proteinExistence type="predicted"/>
<dbReference type="EMBL" id="MFTS01000005">
    <property type="protein sequence ID" value="OGI68050.1"/>
    <property type="molecule type" value="Genomic_DNA"/>
</dbReference>
<accession>A0A1F6VEJ2</accession>
<comment type="caution">
    <text evidence="2">The sequence shown here is derived from an EMBL/GenBank/DDBJ whole genome shotgun (WGS) entry which is preliminary data.</text>
</comment>
<keyword evidence="1" id="KW-1133">Transmembrane helix</keyword>
<reference evidence="2 3" key="1">
    <citation type="journal article" date="2016" name="Nat. Commun.">
        <title>Thousands of microbial genomes shed light on interconnected biogeochemical processes in an aquifer system.</title>
        <authorList>
            <person name="Anantharaman K."/>
            <person name="Brown C.T."/>
            <person name="Hug L.A."/>
            <person name="Sharon I."/>
            <person name="Castelle C.J."/>
            <person name="Probst A.J."/>
            <person name="Thomas B.C."/>
            <person name="Singh A."/>
            <person name="Wilkins M.J."/>
            <person name="Karaoz U."/>
            <person name="Brodie E.L."/>
            <person name="Williams K.H."/>
            <person name="Hubbard S.S."/>
            <person name="Banfield J.F."/>
        </authorList>
    </citation>
    <scope>NUCLEOTIDE SEQUENCE [LARGE SCALE GENOMIC DNA]</scope>
</reference>
<protein>
    <recommendedName>
        <fullName evidence="4">DUF2062 domain-containing protein</fullName>
    </recommendedName>
</protein>
<feature type="transmembrane region" description="Helical" evidence="1">
    <location>
        <begin position="9"/>
        <end position="35"/>
    </location>
</feature>
<sequence>MSFWKKMPYWLRGGVIGGGISLVSTFLTSFCEYIIMVPGYTGLGFECLPFAIPWIPFWSFKNIISLSVIEYTIAGTAVWFVFGSLVGSIIKFIKLRNSK</sequence>
<name>A0A1F6VEJ2_9BACT</name>
<evidence type="ECO:0000256" key="1">
    <source>
        <dbReference type="SAM" id="Phobius"/>
    </source>
</evidence>
<dbReference type="Proteomes" id="UP000178235">
    <property type="component" value="Unassembled WGS sequence"/>
</dbReference>
<evidence type="ECO:0000313" key="2">
    <source>
        <dbReference type="EMBL" id="OGI68050.1"/>
    </source>
</evidence>
<gene>
    <name evidence="2" type="ORF">A2738_02575</name>
</gene>
<keyword evidence="1" id="KW-0472">Membrane</keyword>
<evidence type="ECO:0000313" key="3">
    <source>
        <dbReference type="Proteomes" id="UP000178235"/>
    </source>
</evidence>
<evidence type="ECO:0008006" key="4">
    <source>
        <dbReference type="Google" id="ProtNLM"/>
    </source>
</evidence>
<feature type="transmembrane region" description="Helical" evidence="1">
    <location>
        <begin position="71"/>
        <end position="93"/>
    </location>
</feature>